<name>A0A2M7TK16_UNCKA</name>
<dbReference type="Proteomes" id="UP000228920">
    <property type="component" value="Unassembled WGS sequence"/>
</dbReference>
<proteinExistence type="inferred from homology"/>
<evidence type="ECO:0000313" key="3">
    <source>
        <dbReference type="Proteomes" id="UP000228920"/>
    </source>
</evidence>
<dbReference type="PANTHER" id="PTHR30345">
    <property type="entry name" value="RIBOSE-5-PHOSPHATE ISOMERASE B"/>
    <property type="match status" value="1"/>
</dbReference>
<dbReference type="SUPFAM" id="SSF89623">
    <property type="entry name" value="Ribose/Galactose isomerase RpiB/AlsB"/>
    <property type="match status" value="1"/>
</dbReference>
<dbReference type="Gene3D" id="3.40.1400.10">
    <property type="entry name" value="Sugar-phosphate isomerase, RpiB/LacA/LacB"/>
    <property type="match status" value="1"/>
</dbReference>
<evidence type="ECO:0000313" key="2">
    <source>
        <dbReference type="EMBL" id="PIZ47058.1"/>
    </source>
</evidence>
<dbReference type="AlphaFoldDB" id="A0A2M7TK16"/>
<accession>A0A2M7TK16</accession>
<gene>
    <name evidence="2" type="ORF">COY32_02250</name>
</gene>
<protein>
    <recommendedName>
        <fullName evidence="4">Ribose-5-phosphate isomerase</fullName>
    </recommendedName>
</protein>
<dbReference type="PANTHER" id="PTHR30345:SF0">
    <property type="entry name" value="DNA DAMAGE-REPAIR_TOLERATION PROTEIN DRT102"/>
    <property type="match status" value="1"/>
</dbReference>
<organism evidence="2 3">
    <name type="scientific">candidate division WWE3 bacterium CG_4_10_14_0_2_um_filter_41_14</name>
    <dbReference type="NCBI Taxonomy" id="1975072"/>
    <lineage>
        <taxon>Bacteria</taxon>
        <taxon>Katanobacteria</taxon>
    </lineage>
</organism>
<dbReference type="PIRSF" id="PIRSF005384">
    <property type="entry name" value="RpiB_LacA_B"/>
    <property type="match status" value="1"/>
</dbReference>
<sequence>MNVIIASDHRGFAIKKQLVAAPDLSDITFIDVGADTFLEGDNYTDYAKRAVEEMRSQGCELGILLCGSGVGMCIAANKFNGIRCGLGISSEQISAARNDDNINVLAIAAEYSTIEVAAEMVRSFVDTEFNSQPRYLERLSDIEQFESDEIHNGTNN</sequence>
<dbReference type="GO" id="GO:0004751">
    <property type="term" value="F:ribose-5-phosphate isomerase activity"/>
    <property type="evidence" value="ECO:0007669"/>
    <property type="project" value="TreeGrafter"/>
</dbReference>
<dbReference type="NCBIfam" id="TIGR00689">
    <property type="entry name" value="rpiB_lacA_lacB"/>
    <property type="match status" value="1"/>
</dbReference>
<dbReference type="GO" id="GO:0009052">
    <property type="term" value="P:pentose-phosphate shunt, non-oxidative branch"/>
    <property type="evidence" value="ECO:0007669"/>
    <property type="project" value="TreeGrafter"/>
</dbReference>
<dbReference type="EMBL" id="PFNL01000066">
    <property type="protein sequence ID" value="PIZ47058.1"/>
    <property type="molecule type" value="Genomic_DNA"/>
</dbReference>
<evidence type="ECO:0000256" key="1">
    <source>
        <dbReference type="ARBA" id="ARBA00008754"/>
    </source>
</evidence>
<dbReference type="GO" id="GO:0019316">
    <property type="term" value="P:D-allose catabolic process"/>
    <property type="evidence" value="ECO:0007669"/>
    <property type="project" value="TreeGrafter"/>
</dbReference>
<dbReference type="InterPro" id="IPR036569">
    <property type="entry name" value="RpiB_LacA_LacB_sf"/>
</dbReference>
<reference evidence="3" key="1">
    <citation type="submission" date="2017-09" db="EMBL/GenBank/DDBJ databases">
        <title>Depth-based differentiation of microbial function through sediment-hosted aquifers and enrichment of novel symbionts in the deep terrestrial subsurface.</title>
        <authorList>
            <person name="Probst A.J."/>
            <person name="Ladd B."/>
            <person name="Jarett J.K."/>
            <person name="Geller-Mcgrath D.E."/>
            <person name="Sieber C.M.K."/>
            <person name="Emerson J.B."/>
            <person name="Anantharaman K."/>
            <person name="Thomas B.C."/>
            <person name="Malmstrom R."/>
            <person name="Stieglmeier M."/>
            <person name="Klingl A."/>
            <person name="Woyke T."/>
            <person name="Ryan C.M."/>
            <person name="Banfield J.F."/>
        </authorList>
    </citation>
    <scope>NUCLEOTIDE SEQUENCE [LARGE SCALE GENOMIC DNA]</scope>
</reference>
<evidence type="ECO:0008006" key="4">
    <source>
        <dbReference type="Google" id="ProtNLM"/>
    </source>
</evidence>
<comment type="similarity">
    <text evidence="1">Belongs to the LacAB/RpiB family.</text>
</comment>
<dbReference type="InterPro" id="IPR003500">
    <property type="entry name" value="RpiB_LacA_LacB"/>
</dbReference>
<dbReference type="Pfam" id="PF02502">
    <property type="entry name" value="LacAB_rpiB"/>
    <property type="match status" value="1"/>
</dbReference>
<comment type="caution">
    <text evidence="2">The sequence shown here is derived from an EMBL/GenBank/DDBJ whole genome shotgun (WGS) entry which is preliminary data.</text>
</comment>